<dbReference type="Proteomes" id="UP000179010">
    <property type="component" value="Unassembled WGS sequence"/>
</dbReference>
<dbReference type="PROSITE" id="PS50164">
    <property type="entry name" value="GIY_YIG"/>
    <property type="match status" value="1"/>
</dbReference>
<comment type="similarity">
    <text evidence="1">Belongs to the UPF0213 family.</text>
</comment>
<evidence type="ECO:0000256" key="1">
    <source>
        <dbReference type="ARBA" id="ARBA00007435"/>
    </source>
</evidence>
<reference evidence="3 4" key="1">
    <citation type="journal article" date="2016" name="Nat. Commun.">
        <title>Thousands of microbial genomes shed light on interconnected biogeochemical processes in an aquifer system.</title>
        <authorList>
            <person name="Anantharaman K."/>
            <person name="Brown C.T."/>
            <person name="Hug L.A."/>
            <person name="Sharon I."/>
            <person name="Castelle C.J."/>
            <person name="Probst A.J."/>
            <person name="Thomas B.C."/>
            <person name="Singh A."/>
            <person name="Wilkins M.J."/>
            <person name="Karaoz U."/>
            <person name="Brodie E.L."/>
            <person name="Williams K.H."/>
            <person name="Hubbard S.S."/>
            <person name="Banfield J.F."/>
        </authorList>
    </citation>
    <scope>NUCLEOTIDE SEQUENCE [LARGE SCALE GENOMIC DNA]</scope>
</reference>
<dbReference type="CDD" id="cd10448">
    <property type="entry name" value="GIY-YIG_unchar_3"/>
    <property type="match status" value="1"/>
</dbReference>
<evidence type="ECO:0000313" key="4">
    <source>
        <dbReference type="Proteomes" id="UP000179010"/>
    </source>
</evidence>
<dbReference type="InterPro" id="IPR035901">
    <property type="entry name" value="GIY-YIG_endonuc_sf"/>
</dbReference>
<comment type="caution">
    <text evidence="3">The sequence shown here is derived from an EMBL/GenBank/DDBJ whole genome shotgun (WGS) entry which is preliminary data.</text>
</comment>
<protein>
    <recommendedName>
        <fullName evidence="2">GIY-YIG domain-containing protein</fullName>
    </recommendedName>
</protein>
<accession>A0A1F4PNZ9</accession>
<dbReference type="PANTHER" id="PTHR34477">
    <property type="entry name" value="UPF0213 PROTEIN YHBQ"/>
    <property type="match status" value="1"/>
</dbReference>
<proteinExistence type="inferred from homology"/>
<feature type="domain" description="GIY-YIG" evidence="2">
    <location>
        <begin position="11"/>
        <end position="83"/>
    </location>
</feature>
<evidence type="ECO:0000259" key="2">
    <source>
        <dbReference type="PROSITE" id="PS50164"/>
    </source>
</evidence>
<dbReference type="Gene3D" id="3.40.1440.10">
    <property type="entry name" value="GIY-YIG endonuclease"/>
    <property type="match status" value="1"/>
</dbReference>
<dbReference type="InterPro" id="IPR000305">
    <property type="entry name" value="GIY-YIG_endonuc"/>
</dbReference>
<evidence type="ECO:0000313" key="3">
    <source>
        <dbReference type="EMBL" id="OGB85378.1"/>
    </source>
</evidence>
<organism evidence="3 4">
    <name type="scientific">candidate division Kazan bacterium RIFCSPLOWO2_01_FULL_48_13</name>
    <dbReference type="NCBI Taxonomy" id="1798539"/>
    <lineage>
        <taxon>Bacteria</taxon>
        <taxon>Bacteria division Kazan-3B-28</taxon>
    </lineage>
</organism>
<gene>
    <name evidence="3" type="ORF">A2994_02000</name>
</gene>
<dbReference type="InterPro" id="IPR050190">
    <property type="entry name" value="UPF0213_domain"/>
</dbReference>
<dbReference type="PANTHER" id="PTHR34477:SF5">
    <property type="entry name" value="BSL5627 PROTEIN"/>
    <property type="match status" value="1"/>
</dbReference>
<name>A0A1F4PNZ9_UNCK3</name>
<sequence length="83" mass="9840">MLNLFQHLGMKKGYIYILTNKPRGVLYTGVTSTLIHRLDQHANTVEPTFTKRYRLHRLVHIEEFPSIVGAVTREKQLKNWHRQ</sequence>
<dbReference type="EMBL" id="METE01000004">
    <property type="protein sequence ID" value="OGB85378.1"/>
    <property type="molecule type" value="Genomic_DNA"/>
</dbReference>
<dbReference type="Pfam" id="PF01541">
    <property type="entry name" value="GIY-YIG"/>
    <property type="match status" value="1"/>
</dbReference>
<dbReference type="SUPFAM" id="SSF82771">
    <property type="entry name" value="GIY-YIG endonuclease"/>
    <property type="match status" value="1"/>
</dbReference>
<dbReference type="AlphaFoldDB" id="A0A1F4PNZ9"/>